<comment type="caution">
    <text evidence="1">The sequence shown here is derived from an EMBL/GenBank/DDBJ whole genome shotgun (WGS) entry which is preliminary data.</text>
</comment>
<sequence length="67" mass="7453">MNSLFCEQRCQFNMKTINSTLRDSQASRAGPSSQLKRGWIPGSQGVDEQILTGLQQDWSACTDFVGK</sequence>
<name>A0AAW2K3R0_SESRA</name>
<proteinExistence type="predicted"/>
<evidence type="ECO:0000313" key="1">
    <source>
        <dbReference type="EMBL" id="KAL0301499.1"/>
    </source>
</evidence>
<reference evidence="1" key="2">
    <citation type="journal article" date="2024" name="Plant">
        <title>Genomic evolution and insights into agronomic trait innovations of Sesamum species.</title>
        <authorList>
            <person name="Miao H."/>
            <person name="Wang L."/>
            <person name="Qu L."/>
            <person name="Liu H."/>
            <person name="Sun Y."/>
            <person name="Le M."/>
            <person name="Wang Q."/>
            <person name="Wei S."/>
            <person name="Zheng Y."/>
            <person name="Lin W."/>
            <person name="Duan Y."/>
            <person name="Cao H."/>
            <person name="Xiong S."/>
            <person name="Wang X."/>
            <person name="Wei L."/>
            <person name="Li C."/>
            <person name="Ma Q."/>
            <person name="Ju M."/>
            <person name="Zhao R."/>
            <person name="Li G."/>
            <person name="Mu C."/>
            <person name="Tian Q."/>
            <person name="Mei H."/>
            <person name="Zhang T."/>
            <person name="Gao T."/>
            <person name="Zhang H."/>
        </authorList>
    </citation>
    <scope>NUCLEOTIDE SEQUENCE</scope>
    <source>
        <strain evidence="1">G02</strain>
    </source>
</reference>
<organism evidence="1">
    <name type="scientific">Sesamum radiatum</name>
    <name type="common">Black benniseed</name>
    <dbReference type="NCBI Taxonomy" id="300843"/>
    <lineage>
        <taxon>Eukaryota</taxon>
        <taxon>Viridiplantae</taxon>
        <taxon>Streptophyta</taxon>
        <taxon>Embryophyta</taxon>
        <taxon>Tracheophyta</taxon>
        <taxon>Spermatophyta</taxon>
        <taxon>Magnoliopsida</taxon>
        <taxon>eudicotyledons</taxon>
        <taxon>Gunneridae</taxon>
        <taxon>Pentapetalae</taxon>
        <taxon>asterids</taxon>
        <taxon>lamiids</taxon>
        <taxon>Lamiales</taxon>
        <taxon>Pedaliaceae</taxon>
        <taxon>Sesamum</taxon>
    </lineage>
</organism>
<accession>A0AAW2K3R0</accession>
<dbReference type="AlphaFoldDB" id="A0AAW2K3R0"/>
<reference evidence="1" key="1">
    <citation type="submission" date="2020-06" db="EMBL/GenBank/DDBJ databases">
        <authorList>
            <person name="Li T."/>
            <person name="Hu X."/>
            <person name="Zhang T."/>
            <person name="Song X."/>
            <person name="Zhang H."/>
            <person name="Dai N."/>
            <person name="Sheng W."/>
            <person name="Hou X."/>
            <person name="Wei L."/>
        </authorList>
    </citation>
    <scope>NUCLEOTIDE SEQUENCE</scope>
    <source>
        <strain evidence="1">G02</strain>
        <tissue evidence="1">Leaf</tissue>
    </source>
</reference>
<protein>
    <submittedName>
        <fullName evidence="1">Uncharacterized protein</fullName>
    </submittedName>
</protein>
<dbReference type="EMBL" id="JACGWJ010000030">
    <property type="protein sequence ID" value="KAL0301499.1"/>
    <property type="molecule type" value="Genomic_DNA"/>
</dbReference>
<gene>
    <name evidence="1" type="ORF">Sradi_6426700</name>
</gene>